<name>A0A8S0WB23_CYCAE</name>
<protein>
    <submittedName>
        <fullName evidence="2">Uncharacterized protein</fullName>
    </submittedName>
</protein>
<keyword evidence="3" id="KW-1185">Reference proteome</keyword>
<accession>A0A8S0WB23</accession>
<reference evidence="2 3" key="1">
    <citation type="submission" date="2020-01" db="EMBL/GenBank/DDBJ databases">
        <authorList>
            <person name="Gupta K D."/>
        </authorList>
    </citation>
    <scope>NUCLEOTIDE SEQUENCE [LARGE SCALE GENOMIC DNA]</scope>
</reference>
<dbReference type="AlphaFoldDB" id="A0A8S0WB23"/>
<proteinExistence type="predicted"/>
<organism evidence="2 3">
    <name type="scientific">Cyclocybe aegerita</name>
    <name type="common">Black poplar mushroom</name>
    <name type="synonym">Agrocybe aegerita</name>
    <dbReference type="NCBI Taxonomy" id="1973307"/>
    <lineage>
        <taxon>Eukaryota</taxon>
        <taxon>Fungi</taxon>
        <taxon>Dikarya</taxon>
        <taxon>Basidiomycota</taxon>
        <taxon>Agaricomycotina</taxon>
        <taxon>Agaricomycetes</taxon>
        <taxon>Agaricomycetidae</taxon>
        <taxon>Agaricales</taxon>
        <taxon>Agaricineae</taxon>
        <taxon>Bolbitiaceae</taxon>
        <taxon>Cyclocybe</taxon>
    </lineage>
</organism>
<gene>
    <name evidence="2" type="ORF">AAE3_LOCUS11587</name>
</gene>
<dbReference type="EMBL" id="CACVBS010000077">
    <property type="protein sequence ID" value="CAA7269288.1"/>
    <property type="molecule type" value="Genomic_DNA"/>
</dbReference>
<evidence type="ECO:0000313" key="2">
    <source>
        <dbReference type="EMBL" id="CAA7269288.1"/>
    </source>
</evidence>
<dbReference type="Proteomes" id="UP000467700">
    <property type="component" value="Unassembled WGS sequence"/>
</dbReference>
<comment type="caution">
    <text evidence="2">The sequence shown here is derived from an EMBL/GenBank/DDBJ whole genome shotgun (WGS) entry which is preliminary data.</text>
</comment>
<sequence>MLFFPHNCSATATCPSQLHDHLLALLTLCLSPLPTAFKDTERHRTSVFSIVRTSSVSRLPAHLAPPASCLPPPPSPPLAPPTPSGEVQMMAVVKDEGAQQI</sequence>
<evidence type="ECO:0000256" key="1">
    <source>
        <dbReference type="SAM" id="MobiDB-lite"/>
    </source>
</evidence>
<feature type="compositionally biased region" description="Pro residues" evidence="1">
    <location>
        <begin position="68"/>
        <end position="83"/>
    </location>
</feature>
<feature type="region of interest" description="Disordered" evidence="1">
    <location>
        <begin position="65"/>
        <end position="85"/>
    </location>
</feature>
<evidence type="ECO:0000313" key="3">
    <source>
        <dbReference type="Proteomes" id="UP000467700"/>
    </source>
</evidence>